<name>A0A6P5GZN1_ANACO</name>
<dbReference type="GeneID" id="109727544"/>
<reference evidence="2" key="1">
    <citation type="journal article" date="2015" name="Nat. Genet.">
        <title>The pineapple genome and the evolution of CAM photosynthesis.</title>
        <authorList>
            <person name="Ming R."/>
            <person name="VanBuren R."/>
            <person name="Wai C.M."/>
            <person name="Tang H."/>
            <person name="Schatz M.C."/>
            <person name="Bowers J.E."/>
            <person name="Lyons E."/>
            <person name="Wang M.L."/>
            <person name="Chen J."/>
            <person name="Biggers E."/>
            <person name="Zhang J."/>
            <person name="Huang L."/>
            <person name="Zhang L."/>
            <person name="Miao W."/>
            <person name="Zhang J."/>
            <person name="Ye Z."/>
            <person name="Miao C."/>
            <person name="Lin Z."/>
            <person name="Wang H."/>
            <person name="Zhou H."/>
            <person name="Yim W.C."/>
            <person name="Priest H.D."/>
            <person name="Zheng C."/>
            <person name="Woodhouse M."/>
            <person name="Edger P.P."/>
            <person name="Guyot R."/>
            <person name="Guo H.B."/>
            <person name="Guo H."/>
            <person name="Zheng G."/>
            <person name="Singh R."/>
            <person name="Sharma A."/>
            <person name="Min X."/>
            <person name="Zheng Y."/>
            <person name="Lee H."/>
            <person name="Gurtowski J."/>
            <person name="Sedlazeck F.J."/>
            <person name="Harkess A."/>
            <person name="McKain M.R."/>
            <person name="Liao Z."/>
            <person name="Fang J."/>
            <person name="Liu J."/>
            <person name="Zhang X."/>
            <person name="Zhang Q."/>
            <person name="Hu W."/>
            <person name="Qin Y."/>
            <person name="Wang K."/>
            <person name="Chen L.Y."/>
            <person name="Shirley N."/>
            <person name="Lin Y.R."/>
            <person name="Liu L.Y."/>
            <person name="Hernandez A.G."/>
            <person name="Wright C.L."/>
            <person name="Bulone V."/>
            <person name="Tuskan G.A."/>
            <person name="Heath K."/>
            <person name="Zee F."/>
            <person name="Moore P.H."/>
            <person name="Sunkar R."/>
            <person name="Leebens-Mack J.H."/>
            <person name="Mockler T."/>
            <person name="Bennetzen J.L."/>
            <person name="Freeling M."/>
            <person name="Sankoff D."/>
            <person name="Paterson A.H."/>
            <person name="Zhu X."/>
            <person name="Yang X."/>
            <person name="Smith J.A."/>
            <person name="Cushman J.C."/>
            <person name="Paull R.E."/>
            <person name="Yu Q."/>
        </authorList>
    </citation>
    <scope>NUCLEOTIDE SEQUENCE [LARGE SCALE GENOMIC DNA]</scope>
    <source>
        <strain evidence="2">cv. F153</strain>
    </source>
</reference>
<accession>A0A6P5GZN1</accession>
<dbReference type="Proteomes" id="UP000515123">
    <property type="component" value="Linkage group 22"/>
</dbReference>
<feature type="region of interest" description="Disordered" evidence="1">
    <location>
        <begin position="1"/>
        <end position="124"/>
    </location>
</feature>
<protein>
    <submittedName>
        <fullName evidence="3">Glycine-rich cell wall structural protein 1</fullName>
    </submittedName>
</protein>
<evidence type="ECO:0000313" key="3">
    <source>
        <dbReference type="RefSeq" id="XP_020113274.1"/>
    </source>
</evidence>
<dbReference type="AlphaFoldDB" id="A0A6P5GZN1"/>
<evidence type="ECO:0000313" key="2">
    <source>
        <dbReference type="Proteomes" id="UP000515123"/>
    </source>
</evidence>
<evidence type="ECO:0000256" key="1">
    <source>
        <dbReference type="SAM" id="MobiDB-lite"/>
    </source>
</evidence>
<keyword evidence="2" id="KW-1185">Reference proteome</keyword>
<dbReference type="RefSeq" id="XP_020113274.1">
    <property type="nucleotide sequence ID" value="XM_020257685.1"/>
</dbReference>
<reference evidence="3" key="2">
    <citation type="submission" date="2025-08" db="UniProtKB">
        <authorList>
            <consortium name="RefSeq"/>
        </authorList>
    </citation>
    <scope>IDENTIFICATION</scope>
    <source>
        <tissue evidence="3">Leaf</tissue>
    </source>
</reference>
<feature type="compositionally biased region" description="Gly residues" evidence="1">
    <location>
        <begin position="32"/>
        <end position="47"/>
    </location>
</feature>
<gene>
    <name evidence="3" type="primary">LOC109727544</name>
</gene>
<proteinExistence type="predicted"/>
<organism evidence="2 3">
    <name type="scientific">Ananas comosus</name>
    <name type="common">Pineapple</name>
    <name type="synonym">Ananas ananas</name>
    <dbReference type="NCBI Taxonomy" id="4615"/>
    <lineage>
        <taxon>Eukaryota</taxon>
        <taxon>Viridiplantae</taxon>
        <taxon>Streptophyta</taxon>
        <taxon>Embryophyta</taxon>
        <taxon>Tracheophyta</taxon>
        <taxon>Spermatophyta</taxon>
        <taxon>Magnoliopsida</taxon>
        <taxon>Liliopsida</taxon>
        <taxon>Poales</taxon>
        <taxon>Bromeliaceae</taxon>
        <taxon>Bromelioideae</taxon>
        <taxon>Ananas</taxon>
    </lineage>
</organism>
<sequence>MGAGEERSTGLTLAGGEVRRQQQRSSLSPHGLGLGYQSNGGHGGGREAQGWRQRVAGGRRAASGTAPSDGGAGVGDAACLGLHRSGAAAAGRGGGGGPQGRWRPAGRLLELQGGRPGWSQVVAT</sequence>